<keyword evidence="3" id="KW-1185">Reference proteome</keyword>
<dbReference type="RefSeq" id="XP_053019164.1">
    <property type="nucleotide sequence ID" value="XM_053168478.1"/>
</dbReference>
<reference evidence="2" key="1">
    <citation type="submission" date="2022-10" db="EMBL/GenBank/DDBJ databases">
        <title>Puccinia triticina Genome sequencing and assembly.</title>
        <authorList>
            <person name="Li C."/>
        </authorList>
    </citation>
    <scope>NUCLEOTIDE SEQUENCE</scope>
    <source>
        <strain evidence="2">Pt15</strain>
    </source>
</reference>
<dbReference type="GeneID" id="77809362"/>
<dbReference type="EMBL" id="CP110424">
    <property type="protein sequence ID" value="WAQ83609.1"/>
    <property type="molecule type" value="Genomic_DNA"/>
</dbReference>
<gene>
    <name evidence="2" type="ORF">PtA15_4A57</name>
</gene>
<feature type="region of interest" description="Disordered" evidence="1">
    <location>
        <begin position="1"/>
        <end position="29"/>
    </location>
</feature>
<accession>A0ABY7CEI2</accession>
<evidence type="ECO:0000313" key="3">
    <source>
        <dbReference type="Proteomes" id="UP001164743"/>
    </source>
</evidence>
<dbReference type="Proteomes" id="UP001164743">
    <property type="component" value="Chromosome 4A"/>
</dbReference>
<protein>
    <submittedName>
        <fullName evidence="2">Uncharacterized protein</fullName>
    </submittedName>
</protein>
<evidence type="ECO:0000256" key="1">
    <source>
        <dbReference type="SAM" id="MobiDB-lite"/>
    </source>
</evidence>
<evidence type="ECO:0000313" key="2">
    <source>
        <dbReference type="EMBL" id="WAQ83609.1"/>
    </source>
</evidence>
<proteinExistence type="predicted"/>
<organism evidence="2 3">
    <name type="scientific">Puccinia triticina</name>
    <dbReference type="NCBI Taxonomy" id="208348"/>
    <lineage>
        <taxon>Eukaryota</taxon>
        <taxon>Fungi</taxon>
        <taxon>Dikarya</taxon>
        <taxon>Basidiomycota</taxon>
        <taxon>Pucciniomycotina</taxon>
        <taxon>Pucciniomycetes</taxon>
        <taxon>Pucciniales</taxon>
        <taxon>Pucciniaceae</taxon>
        <taxon>Puccinia</taxon>
    </lineage>
</organism>
<feature type="compositionally biased region" description="Polar residues" evidence="1">
    <location>
        <begin position="1"/>
        <end position="18"/>
    </location>
</feature>
<name>A0ABY7CEI2_9BASI</name>
<sequence length="80" mass="8855">MTQKVSSKPSLRTSSAPDTTALPVDSAPYPPRLELEVTCWTNPNPQLANDPAPFDDKSSMIMGVRHKLRISSIPPREHPF</sequence>